<name>A0ABR1PV38_9PEZI</name>
<feature type="compositionally biased region" description="Pro residues" evidence="1">
    <location>
        <begin position="275"/>
        <end position="284"/>
    </location>
</feature>
<sequence>MPQPRKFAPPHPHLFTCTFCWHLSRGPPHVLGRAARLTCEACYNAIIDLAICWVCGEVVCRGDDRRVTQGTRVEELFLDDDFEVEKEGEEGWDVWDVEHFRAKEILEIPLCANCVVEVELDSLDRKTVVQKALRRTDKIDGGAEPEEIKRVPNKMARVSEEPTSVRTRPRSKRINAADGAASGGSADSDQGDCVVPLDSTIYISILDPMGGPAFKPSPTKPIPKWMQRSSPQHRVRRQVEPRPVSVLDDHFRDVTSAPAKAHAPPETPNTVCPTTPSPPPPRLRTPPRRSHLPYNQASASKARVPVHEDIPHISVTVPVHGTSFVTSPPLKRPSSRVVAQTVSEGVPSTYYSHQETPNDHYPDLFLPSQISRMRRNTSHKTNGPNTTAVNYHAPPPSRRPQTPSSEPDMRSSDKNGSPRSTSRSRTPIGELLHRSSSPLAEAVISGLQRIISRSRTPPPQSKEYLDLYRPTTAAGSRSPGARADVTEGSPSISIAGRRRARRVEREEFDHMIRGQVLDAQDDGDREDEASGRGGRQLKTKRRSSLQVELRKLFSRGAT</sequence>
<feature type="compositionally biased region" description="Polar residues" evidence="1">
    <location>
        <begin position="379"/>
        <end position="389"/>
    </location>
</feature>
<protein>
    <submittedName>
        <fullName evidence="2">Uncharacterized protein</fullName>
    </submittedName>
</protein>
<evidence type="ECO:0000313" key="2">
    <source>
        <dbReference type="EMBL" id="KAK7940887.1"/>
    </source>
</evidence>
<dbReference type="GeneID" id="92082558"/>
<keyword evidence="3" id="KW-1185">Reference proteome</keyword>
<gene>
    <name evidence="2" type="ORF">PG986_013274</name>
</gene>
<proteinExistence type="predicted"/>
<dbReference type="RefSeq" id="XP_066693639.1">
    <property type="nucleotide sequence ID" value="XM_066849496.1"/>
</dbReference>
<evidence type="ECO:0000256" key="1">
    <source>
        <dbReference type="SAM" id="MobiDB-lite"/>
    </source>
</evidence>
<feature type="compositionally biased region" description="Basic and acidic residues" evidence="1">
    <location>
        <begin position="503"/>
        <end position="512"/>
    </location>
</feature>
<feature type="region of interest" description="Disordered" evidence="1">
    <location>
        <begin position="152"/>
        <end position="192"/>
    </location>
</feature>
<dbReference type="Proteomes" id="UP001391051">
    <property type="component" value="Unassembled WGS sequence"/>
</dbReference>
<feature type="region of interest" description="Disordered" evidence="1">
    <location>
        <begin position="471"/>
        <end position="545"/>
    </location>
</feature>
<accession>A0ABR1PV38</accession>
<feature type="region of interest" description="Disordered" evidence="1">
    <location>
        <begin position="211"/>
        <end position="303"/>
    </location>
</feature>
<reference evidence="2 3" key="1">
    <citation type="submission" date="2023-01" db="EMBL/GenBank/DDBJ databases">
        <title>Analysis of 21 Apiospora genomes using comparative genomics revels a genus with tremendous synthesis potential of carbohydrate active enzymes and secondary metabolites.</title>
        <authorList>
            <person name="Sorensen T."/>
        </authorList>
    </citation>
    <scope>NUCLEOTIDE SEQUENCE [LARGE SCALE GENOMIC DNA]</scope>
    <source>
        <strain evidence="2 3">CBS 24483</strain>
    </source>
</reference>
<organism evidence="2 3">
    <name type="scientific">Apiospora aurea</name>
    <dbReference type="NCBI Taxonomy" id="335848"/>
    <lineage>
        <taxon>Eukaryota</taxon>
        <taxon>Fungi</taxon>
        <taxon>Dikarya</taxon>
        <taxon>Ascomycota</taxon>
        <taxon>Pezizomycotina</taxon>
        <taxon>Sordariomycetes</taxon>
        <taxon>Xylariomycetidae</taxon>
        <taxon>Amphisphaeriales</taxon>
        <taxon>Apiosporaceae</taxon>
        <taxon>Apiospora</taxon>
    </lineage>
</organism>
<evidence type="ECO:0000313" key="3">
    <source>
        <dbReference type="Proteomes" id="UP001391051"/>
    </source>
</evidence>
<dbReference type="EMBL" id="JAQQWE010000009">
    <property type="protein sequence ID" value="KAK7940887.1"/>
    <property type="molecule type" value="Genomic_DNA"/>
</dbReference>
<comment type="caution">
    <text evidence="2">The sequence shown here is derived from an EMBL/GenBank/DDBJ whole genome shotgun (WGS) entry which is preliminary data.</text>
</comment>
<feature type="region of interest" description="Disordered" evidence="1">
    <location>
        <begin position="375"/>
        <end position="434"/>
    </location>
</feature>
<feature type="compositionally biased region" description="Low complexity" evidence="1">
    <location>
        <begin position="176"/>
        <end position="188"/>
    </location>
</feature>
<feature type="compositionally biased region" description="Low complexity" evidence="1">
    <location>
        <begin position="417"/>
        <end position="427"/>
    </location>
</feature>